<dbReference type="AlphaFoldDB" id="A0A5B9Y335"/>
<proteinExistence type="inferred from homology"/>
<accession>A0A5B9Y335</accession>
<keyword evidence="3" id="KW-1185">Reference proteome</keyword>
<dbReference type="EMBL" id="CP043026">
    <property type="protein sequence ID" value="QEH61470.1"/>
    <property type="molecule type" value="Genomic_DNA"/>
</dbReference>
<protein>
    <submittedName>
        <fullName evidence="2">Galactose-6-phosphate isomerase subunit LacA</fullName>
    </submittedName>
</protein>
<keyword evidence="2" id="KW-0413">Isomerase</keyword>
<evidence type="ECO:0000256" key="1">
    <source>
        <dbReference type="ARBA" id="ARBA00008754"/>
    </source>
</evidence>
<dbReference type="Gene3D" id="3.40.1400.10">
    <property type="entry name" value="Sugar-phosphate isomerase, RpiB/LacA/LacB"/>
    <property type="match status" value="1"/>
</dbReference>
<evidence type="ECO:0000313" key="2">
    <source>
        <dbReference type="EMBL" id="QEH61470.1"/>
    </source>
</evidence>
<organism evidence="2 3">
    <name type="scientific">Spiroplasma chinense</name>
    <dbReference type="NCBI Taxonomy" id="216932"/>
    <lineage>
        <taxon>Bacteria</taxon>
        <taxon>Bacillati</taxon>
        <taxon>Mycoplasmatota</taxon>
        <taxon>Mollicutes</taxon>
        <taxon>Entomoplasmatales</taxon>
        <taxon>Spiroplasmataceae</taxon>
        <taxon>Spiroplasma</taxon>
    </lineage>
</organism>
<dbReference type="SUPFAM" id="SSF89623">
    <property type="entry name" value="Ribose/Galactose isomerase RpiB/AlsB"/>
    <property type="match status" value="1"/>
</dbReference>
<dbReference type="KEGG" id="schi:SCHIN_v1c02730"/>
<name>A0A5B9Y335_9MOLU</name>
<dbReference type="GO" id="GO:0016861">
    <property type="term" value="F:intramolecular oxidoreductase activity, interconverting aldoses and ketoses"/>
    <property type="evidence" value="ECO:0007669"/>
    <property type="project" value="UniProtKB-ARBA"/>
</dbReference>
<dbReference type="RefSeq" id="WP_166507865.1">
    <property type="nucleotide sequence ID" value="NZ_CP043026.1"/>
</dbReference>
<dbReference type="Proteomes" id="UP000323144">
    <property type="component" value="Chromosome"/>
</dbReference>
<dbReference type="GO" id="GO:0005975">
    <property type="term" value="P:carbohydrate metabolic process"/>
    <property type="evidence" value="ECO:0007669"/>
    <property type="project" value="InterPro"/>
</dbReference>
<dbReference type="InterPro" id="IPR036569">
    <property type="entry name" value="RpiB_LacA_LacB_sf"/>
</dbReference>
<sequence>MEKIVISYANKIEKAYIEHIKNNVKNKNFELIYEENSGSVEEYLELVKKIQNKEIGRVISIEEFGTLPFMVMAKNKGIVVAQISDHHSSRMTIQHNNSNVLSLGYKIMAKENMVDIIETYLGAHFEAGRHMVRINMLENILEGE</sequence>
<comment type="similarity">
    <text evidence="1">Belongs to the LacAB/RpiB family.</text>
</comment>
<evidence type="ECO:0000313" key="3">
    <source>
        <dbReference type="Proteomes" id="UP000323144"/>
    </source>
</evidence>
<reference evidence="2 3" key="1">
    <citation type="submission" date="2019-08" db="EMBL/GenBank/DDBJ databases">
        <title>Complete genome sequence of Spiroplasma chinense CCH (DSM 19755).</title>
        <authorList>
            <person name="Shen H.-Y."/>
            <person name="Lin Y.-C."/>
            <person name="Chou L."/>
            <person name="Kuo C.-H."/>
        </authorList>
    </citation>
    <scope>NUCLEOTIDE SEQUENCE [LARGE SCALE GENOMIC DNA]</scope>
    <source>
        <strain evidence="2 3">CCH</strain>
    </source>
</reference>
<gene>
    <name evidence="2" type="primary">lacA</name>
    <name evidence="2" type="ORF">SCHIN_v1c02730</name>
</gene>
<dbReference type="InterPro" id="IPR003500">
    <property type="entry name" value="RpiB_LacA_LacB"/>
</dbReference>
<dbReference type="Pfam" id="PF02502">
    <property type="entry name" value="LacAB_rpiB"/>
    <property type="match status" value="1"/>
</dbReference>